<evidence type="ECO:0000256" key="23">
    <source>
        <dbReference type="ARBA" id="ARBA00023176"/>
    </source>
</evidence>
<dbReference type="InterPro" id="IPR030381">
    <property type="entry name" value="G_DYNAMIN_dom"/>
</dbReference>
<keyword evidence="20 27" id="KW-0342">GTP-binding</keyword>
<evidence type="ECO:0000256" key="12">
    <source>
        <dbReference type="ARBA" id="ARBA00022741"/>
    </source>
</evidence>
<evidence type="ECO:0000313" key="32">
    <source>
        <dbReference type="Proteomes" id="UP000472263"/>
    </source>
</evidence>
<evidence type="ECO:0000256" key="11">
    <source>
        <dbReference type="ARBA" id="ARBA00022490"/>
    </source>
</evidence>
<dbReference type="GO" id="GO:0008017">
    <property type="term" value="F:microtubule binding"/>
    <property type="evidence" value="ECO:0007669"/>
    <property type="project" value="TreeGrafter"/>
</dbReference>
<evidence type="ECO:0000256" key="13">
    <source>
        <dbReference type="ARBA" id="ARBA00022787"/>
    </source>
</evidence>
<evidence type="ECO:0000256" key="17">
    <source>
        <dbReference type="ARBA" id="ARBA00023108"/>
    </source>
</evidence>
<evidence type="ECO:0000256" key="5">
    <source>
        <dbReference type="ARBA" id="ARBA00004514"/>
    </source>
</evidence>
<dbReference type="GO" id="GO:0005874">
    <property type="term" value="C:microtubule"/>
    <property type="evidence" value="ECO:0007669"/>
    <property type="project" value="TreeGrafter"/>
</dbReference>
<keyword evidence="12 27" id="KW-0547">Nucleotide-binding</keyword>
<dbReference type="GO" id="GO:0048312">
    <property type="term" value="P:intracellular distribution of mitochondria"/>
    <property type="evidence" value="ECO:0007669"/>
    <property type="project" value="TreeGrafter"/>
</dbReference>
<comment type="similarity">
    <text evidence="27">Belongs to the TRAFAC class dynamin-like GTPase superfamily. Dynamin/Fzo/YdjA family.</text>
</comment>
<evidence type="ECO:0000256" key="3">
    <source>
        <dbReference type="ARBA" id="ARBA00004432"/>
    </source>
</evidence>
<evidence type="ECO:0000256" key="10">
    <source>
        <dbReference type="ARBA" id="ARBA00018833"/>
    </source>
</evidence>
<sequence length="704" mass="78696">MEALIPVINKLQDVFNTVGADIIQLPQIAVVGTQSSGKSSVLESLVGRDLLPRGTGIVTRRPLILQLVHVDPGDVRKSDDSGREGEEWGKFLHTKNKIYTDFDEIRQEIENETERISGNNKGISDEPIHLKIFSPHVVNLTLVDLPGITKVPVGDQPKDIEVQIRDLILKHISNPNCIILAVTAANTDMATSEALKVAREVDPDGRRTLAVVTKLDLMDAGTDAMDVLMGRVIPVKLGLIGVVNRSQLDINNKKSVADAIRDEHAFLQKKYPSLANRNGTKYLARTLNRLLMHHIRDCLPELKTRINVLAAQYQSLLSSYGEPVEDQSATLLQLITKFAAEYSKQLHWCHHLEGLTEKYAAALTSQLIPPLCFRCGGARICYIFHETFGRTLESVDPLGGLNTIDILTAIRNATGPRPSLFVPEVSFELLVKKQVKRLEEPSLRCVELVHEEMQRIIQHCSNYSTQELQRFPKLHEAIVEVVTSLLRKRLPITNEMVHNLVAIELAYINTKHPDFADACGVMNNNIEEQRRNRMRELPTAVPRDKGISFVCISPVVMVCYVSVSSGSRCRATGGAGWHGELEGDAEEGRRGSSCQPPVPVARKLSSREQRDCEVIERLIKSYFLIVRKNIQDSVPKAVMHFLVNHVKDSLQSELVGQLYKSGLLNDLLTESEDMAQRRKEAADMLQALQKASQVIAEIRETHLW</sequence>
<dbReference type="Pfam" id="PF02212">
    <property type="entry name" value="GED"/>
    <property type="match status" value="1"/>
</dbReference>
<dbReference type="InterPro" id="IPR000375">
    <property type="entry name" value="Dynamin_stalk"/>
</dbReference>
<dbReference type="InterPro" id="IPR045063">
    <property type="entry name" value="Dynamin_N"/>
</dbReference>
<evidence type="ECO:0000256" key="24">
    <source>
        <dbReference type="ARBA" id="ARBA00023329"/>
    </source>
</evidence>
<evidence type="ECO:0000256" key="27">
    <source>
        <dbReference type="RuleBase" id="RU003932"/>
    </source>
</evidence>
<dbReference type="PROSITE" id="PS00410">
    <property type="entry name" value="G_DYNAMIN_1"/>
    <property type="match status" value="1"/>
</dbReference>
<dbReference type="GO" id="GO:0000266">
    <property type="term" value="P:mitochondrial fission"/>
    <property type="evidence" value="ECO:0007669"/>
    <property type="project" value="TreeGrafter"/>
</dbReference>
<dbReference type="InterPro" id="IPR001401">
    <property type="entry name" value="Dynamin_GTPase"/>
</dbReference>
<evidence type="ECO:0000259" key="29">
    <source>
        <dbReference type="PROSITE" id="PS51388"/>
    </source>
</evidence>
<dbReference type="Gene3D" id="1.20.120.1240">
    <property type="entry name" value="Dynamin, middle domain"/>
    <property type="match status" value="1"/>
</dbReference>
<keyword evidence="22" id="KW-0576">Peroxisome</keyword>
<evidence type="ECO:0000256" key="26">
    <source>
        <dbReference type="ARBA" id="ARBA00048040"/>
    </source>
</evidence>
<organism evidence="31 32">
    <name type="scientific">Myripristis murdjan</name>
    <name type="common">pinecone soldierfish</name>
    <dbReference type="NCBI Taxonomy" id="586833"/>
    <lineage>
        <taxon>Eukaryota</taxon>
        <taxon>Metazoa</taxon>
        <taxon>Chordata</taxon>
        <taxon>Craniata</taxon>
        <taxon>Vertebrata</taxon>
        <taxon>Euteleostomi</taxon>
        <taxon>Actinopterygii</taxon>
        <taxon>Neopterygii</taxon>
        <taxon>Teleostei</taxon>
        <taxon>Neoteleostei</taxon>
        <taxon>Acanthomorphata</taxon>
        <taxon>Holocentriformes</taxon>
        <taxon>Holocentridae</taxon>
        <taxon>Myripristis</taxon>
    </lineage>
</organism>
<dbReference type="GO" id="GO:0005829">
    <property type="term" value="C:cytosol"/>
    <property type="evidence" value="ECO:0007669"/>
    <property type="project" value="UniProtKB-SubCell"/>
</dbReference>
<comment type="catalytic activity">
    <reaction evidence="26">
        <text>GTP + H2O = GDP + phosphate + H(+)</text>
        <dbReference type="Rhea" id="RHEA:19669"/>
        <dbReference type="ChEBI" id="CHEBI:15377"/>
        <dbReference type="ChEBI" id="CHEBI:15378"/>
        <dbReference type="ChEBI" id="CHEBI:37565"/>
        <dbReference type="ChEBI" id="CHEBI:43474"/>
        <dbReference type="ChEBI" id="CHEBI:58189"/>
        <dbReference type="EC" id="3.6.5.5"/>
    </reaction>
</comment>
<evidence type="ECO:0000256" key="7">
    <source>
        <dbReference type="ARBA" id="ARBA00004600"/>
    </source>
</evidence>
<dbReference type="SMART" id="SM00053">
    <property type="entry name" value="DYNc"/>
    <property type="match status" value="1"/>
</dbReference>
<feature type="domain" description="Dynamin-type G" evidence="30">
    <location>
        <begin position="22"/>
        <end position="300"/>
    </location>
</feature>
<dbReference type="GO" id="GO:0005741">
    <property type="term" value="C:mitochondrial outer membrane"/>
    <property type="evidence" value="ECO:0007669"/>
    <property type="project" value="UniProtKB-SubCell"/>
</dbReference>
<dbReference type="SUPFAM" id="SSF52540">
    <property type="entry name" value="P-loop containing nucleoside triphosphate hydrolases"/>
    <property type="match status" value="1"/>
</dbReference>
<dbReference type="AlphaFoldDB" id="A0A667YQX9"/>
<evidence type="ECO:0000259" key="30">
    <source>
        <dbReference type="PROSITE" id="PS51718"/>
    </source>
</evidence>
<dbReference type="FunFam" id="1.20.120.1240:FF:000066">
    <property type="entry name" value="Uncharacterized protein"/>
    <property type="match status" value="1"/>
</dbReference>
<dbReference type="GO" id="GO:0005777">
    <property type="term" value="C:peroxisome"/>
    <property type="evidence" value="ECO:0007669"/>
    <property type="project" value="UniProtKB-SubCell"/>
</dbReference>
<reference evidence="31" key="2">
    <citation type="submission" date="2025-08" db="UniProtKB">
        <authorList>
            <consortium name="Ensembl"/>
        </authorList>
    </citation>
    <scope>IDENTIFICATION</scope>
</reference>
<dbReference type="GO" id="GO:0006897">
    <property type="term" value="P:endocytosis"/>
    <property type="evidence" value="ECO:0007669"/>
    <property type="project" value="TreeGrafter"/>
</dbReference>
<dbReference type="GO" id="GO:0005905">
    <property type="term" value="C:clathrin-coated pit"/>
    <property type="evidence" value="ECO:0007669"/>
    <property type="project" value="UniProtKB-SubCell"/>
</dbReference>
<dbReference type="GO" id="GO:0008289">
    <property type="term" value="F:lipid binding"/>
    <property type="evidence" value="ECO:0007669"/>
    <property type="project" value="UniProtKB-KW"/>
</dbReference>
<reference evidence="31" key="3">
    <citation type="submission" date="2025-09" db="UniProtKB">
        <authorList>
            <consortium name="Ensembl"/>
        </authorList>
    </citation>
    <scope>IDENTIFICATION</scope>
</reference>
<dbReference type="PANTHER" id="PTHR11566">
    <property type="entry name" value="DYNAMIN"/>
    <property type="match status" value="1"/>
</dbReference>
<evidence type="ECO:0000256" key="15">
    <source>
        <dbReference type="ARBA" id="ARBA00023018"/>
    </source>
</evidence>
<name>A0A667YQX9_9TELE</name>
<evidence type="ECO:0000256" key="19">
    <source>
        <dbReference type="ARBA" id="ARBA00023128"/>
    </source>
</evidence>
<dbReference type="InterPro" id="IPR020850">
    <property type="entry name" value="GED_dom"/>
</dbReference>
<keyword evidence="23" id="KW-0168">Coated pit</keyword>
<dbReference type="GO" id="GO:0003924">
    <property type="term" value="F:GTPase activity"/>
    <property type="evidence" value="ECO:0007669"/>
    <property type="project" value="InterPro"/>
</dbReference>
<dbReference type="PROSITE" id="PS51718">
    <property type="entry name" value="G_DYNAMIN_2"/>
    <property type="match status" value="1"/>
</dbReference>
<dbReference type="GO" id="GO:0030672">
    <property type="term" value="C:synaptic vesicle membrane"/>
    <property type="evidence" value="ECO:0007669"/>
    <property type="project" value="UniProtKB-SubCell"/>
</dbReference>
<evidence type="ECO:0000256" key="25">
    <source>
        <dbReference type="ARBA" id="ARBA00031810"/>
    </source>
</evidence>
<keyword evidence="18" id="KW-0446">Lipid-binding</keyword>
<accession>A0A667YQX9</accession>
<evidence type="ECO:0000256" key="21">
    <source>
        <dbReference type="ARBA" id="ARBA00023136"/>
    </source>
</evidence>
<keyword evidence="21" id="KW-0472">Membrane</keyword>
<dbReference type="GO" id="GO:0043653">
    <property type="term" value="P:mitochondrial fragmentation involved in apoptotic process"/>
    <property type="evidence" value="ECO:0007669"/>
    <property type="project" value="TreeGrafter"/>
</dbReference>
<comment type="subcellular location">
    <subcellularLocation>
        <location evidence="5">Cytoplasm</location>
        <location evidence="5">Cytosol</location>
    </subcellularLocation>
    <subcellularLocation>
        <location evidence="3">Cytoplasmic vesicle</location>
        <location evidence="3">Secretory vesicle</location>
        <location evidence="3">Synaptic vesicle membrane</location>
    </subcellularLocation>
    <subcellularLocation>
        <location evidence="1">Endomembrane system</location>
        <topology evidence="1">Peripheral membrane protein</topology>
    </subcellularLocation>
    <subcellularLocation>
        <location evidence="6">Golgi apparatus</location>
    </subcellularLocation>
    <subcellularLocation>
        <location evidence="7">Membrane</location>
        <location evidence="7">Clathrin-coated pit</location>
    </subcellularLocation>
    <subcellularLocation>
        <location evidence="4">Mitochondrion outer membrane</location>
        <topology evidence="4">Peripheral membrane protein</topology>
    </subcellularLocation>
    <subcellularLocation>
        <location evidence="2">Peroxisome</location>
    </subcellularLocation>
</comment>
<dbReference type="InterPro" id="IPR027417">
    <property type="entry name" value="P-loop_NTPase"/>
</dbReference>
<evidence type="ECO:0000256" key="1">
    <source>
        <dbReference type="ARBA" id="ARBA00004184"/>
    </source>
</evidence>
<keyword evidence="17" id="KW-0090">Biological rhythms</keyword>
<dbReference type="Proteomes" id="UP000472263">
    <property type="component" value="Chromosome 23"/>
</dbReference>
<reference evidence="31" key="1">
    <citation type="submission" date="2019-06" db="EMBL/GenBank/DDBJ databases">
        <authorList>
            <consortium name="Wellcome Sanger Institute Data Sharing"/>
        </authorList>
    </citation>
    <scope>NUCLEOTIDE SEQUENCE [LARGE SCALE GENOMIC DNA]</scope>
</reference>
<proteinExistence type="inferred from homology"/>
<evidence type="ECO:0000256" key="8">
    <source>
        <dbReference type="ARBA" id="ARBA00011980"/>
    </source>
</evidence>
<dbReference type="Gene3D" id="3.40.50.300">
    <property type="entry name" value="P-loop containing nucleotide triphosphate hydrolases"/>
    <property type="match status" value="1"/>
</dbReference>
<dbReference type="PRINTS" id="PR00195">
    <property type="entry name" value="DYNAMIN"/>
</dbReference>
<dbReference type="InterPro" id="IPR003130">
    <property type="entry name" value="GED"/>
</dbReference>
<keyword evidence="13" id="KW-1000">Mitochondrion outer membrane</keyword>
<dbReference type="SMART" id="SM00302">
    <property type="entry name" value="GED"/>
    <property type="match status" value="1"/>
</dbReference>
<evidence type="ECO:0000256" key="9">
    <source>
        <dbReference type="ARBA" id="ARBA00015210"/>
    </source>
</evidence>
<keyword evidence="14" id="KW-0378">Hydrolase</keyword>
<dbReference type="Pfam" id="PF01031">
    <property type="entry name" value="Dynamin_M"/>
    <property type="match status" value="1"/>
</dbReference>
<evidence type="ECO:0000256" key="18">
    <source>
        <dbReference type="ARBA" id="ARBA00023121"/>
    </source>
</evidence>
<dbReference type="InterPro" id="IPR019762">
    <property type="entry name" value="Dynamin_GTPase_CS"/>
</dbReference>
<feature type="region of interest" description="Disordered" evidence="28">
    <location>
        <begin position="581"/>
        <end position="600"/>
    </location>
</feature>
<evidence type="ECO:0000256" key="16">
    <source>
        <dbReference type="ARBA" id="ARBA00023034"/>
    </source>
</evidence>
<dbReference type="PANTHER" id="PTHR11566:SF39">
    <property type="entry name" value="DYNAMIN-1-LIKE PROTEIN"/>
    <property type="match status" value="1"/>
</dbReference>
<gene>
    <name evidence="31" type="primary">DNM1L</name>
    <name evidence="31" type="synonym">LOC115354936</name>
</gene>
<evidence type="ECO:0000256" key="22">
    <source>
        <dbReference type="ARBA" id="ARBA00023140"/>
    </source>
</evidence>
<evidence type="ECO:0000256" key="20">
    <source>
        <dbReference type="ARBA" id="ARBA00023134"/>
    </source>
</evidence>
<dbReference type="GO" id="GO:0005525">
    <property type="term" value="F:GTP binding"/>
    <property type="evidence" value="ECO:0007669"/>
    <property type="project" value="UniProtKB-KW"/>
</dbReference>
<dbReference type="InterPro" id="IPR022812">
    <property type="entry name" value="Dynamin"/>
</dbReference>
<keyword evidence="32" id="KW-1185">Reference proteome</keyword>
<dbReference type="GO" id="GO:0048511">
    <property type="term" value="P:rhythmic process"/>
    <property type="evidence" value="ECO:0007669"/>
    <property type="project" value="UniProtKB-KW"/>
</dbReference>
<evidence type="ECO:0000256" key="2">
    <source>
        <dbReference type="ARBA" id="ARBA00004275"/>
    </source>
</evidence>
<evidence type="ECO:0000256" key="4">
    <source>
        <dbReference type="ARBA" id="ARBA00004450"/>
    </source>
</evidence>
<evidence type="ECO:0000256" key="6">
    <source>
        <dbReference type="ARBA" id="ARBA00004555"/>
    </source>
</evidence>
<dbReference type="PROSITE" id="PS51388">
    <property type="entry name" value="GED"/>
    <property type="match status" value="1"/>
</dbReference>
<dbReference type="CDD" id="cd08771">
    <property type="entry name" value="DLP_1"/>
    <property type="match status" value="1"/>
</dbReference>
<dbReference type="FunFam" id="3.40.50.300:FF:000172">
    <property type="entry name" value="Dynamin-1-like protein isoform 1"/>
    <property type="match status" value="1"/>
</dbReference>
<dbReference type="GeneTree" id="ENSGT00940000155504"/>
<evidence type="ECO:0000313" key="31">
    <source>
        <dbReference type="Ensembl" id="ENSMMDP00005026254.1"/>
    </source>
</evidence>
<feature type="domain" description="GED" evidence="29">
    <location>
        <begin position="612"/>
        <end position="703"/>
    </location>
</feature>
<keyword evidence="19" id="KW-0496">Mitochondrion</keyword>
<keyword evidence="16" id="KW-0333">Golgi apparatus</keyword>
<keyword evidence="15" id="KW-0770">Synapse</keyword>
<keyword evidence="24" id="KW-0968">Cytoplasmic vesicle</keyword>
<protein>
    <recommendedName>
        <fullName evidence="10">Dynamin-1-like protein</fullName>
        <ecNumber evidence="8">3.6.5.5</ecNumber>
    </recommendedName>
    <alternativeName>
        <fullName evidence="9">Interferon-induced GTP-binding protein Mx</fullName>
    </alternativeName>
    <alternativeName>
        <fullName evidence="25">Interferon-inducible Mx protein</fullName>
    </alternativeName>
</protein>
<dbReference type="EC" id="3.6.5.5" evidence="8"/>
<dbReference type="GO" id="GO:0016559">
    <property type="term" value="P:peroxisome fission"/>
    <property type="evidence" value="ECO:0007669"/>
    <property type="project" value="TreeGrafter"/>
</dbReference>
<dbReference type="Ensembl" id="ENSMMDT00005026802.1">
    <property type="protein sequence ID" value="ENSMMDP00005026254.1"/>
    <property type="gene ID" value="ENSMMDG00005012070.1"/>
</dbReference>
<dbReference type="Pfam" id="PF00350">
    <property type="entry name" value="Dynamin_N"/>
    <property type="match status" value="1"/>
</dbReference>
<keyword evidence="11" id="KW-0963">Cytoplasm</keyword>
<evidence type="ECO:0000256" key="14">
    <source>
        <dbReference type="ARBA" id="ARBA00022801"/>
    </source>
</evidence>
<evidence type="ECO:0000256" key="28">
    <source>
        <dbReference type="SAM" id="MobiDB-lite"/>
    </source>
</evidence>
<dbReference type="GO" id="GO:0005794">
    <property type="term" value="C:Golgi apparatus"/>
    <property type="evidence" value="ECO:0007669"/>
    <property type="project" value="UniProtKB-SubCell"/>
</dbReference>